<dbReference type="InterPro" id="IPR034784">
    <property type="entry name" value="PDIP3_RRM"/>
</dbReference>
<name>A0ABM1MUT4_NICVS</name>
<evidence type="ECO:0000313" key="5">
    <source>
        <dbReference type="Proteomes" id="UP000695000"/>
    </source>
</evidence>
<evidence type="ECO:0000313" key="6">
    <source>
        <dbReference type="RefSeq" id="XP_017778334.1"/>
    </source>
</evidence>
<keyword evidence="1 2" id="KW-0694">RNA-binding</keyword>
<keyword evidence="5" id="KW-1185">Reference proteome</keyword>
<dbReference type="SUPFAM" id="SSF54928">
    <property type="entry name" value="RNA-binding domain, RBD"/>
    <property type="match status" value="1"/>
</dbReference>
<feature type="region of interest" description="Disordered" evidence="3">
    <location>
        <begin position="232"/>
        <end position="255"/>
    </location>
</feature>
<dbReference type="GeneID" id="108563984"/>
<dbReference type="Gene3D" id="3.30.70.330">
    <property type="match status" value="1"/>
</dbReference>
<feature type="domain" description="RRM" evidence="4">
    <location>
        <begin position="266"/>
        <end position="337"/>
    </location>
</feature>
<dbReference type="SMART" id="SM00360">
    <property type="entry name" value="RRM"/>
    <property type="match status" value="1"/>
</dbReference>
<sequence length="378" mass="42507">MANTSFRNKKANADRSNNGIRKRVSGGGKVIKKKVVGDARQKIIQKKRNTVTDARDILASMAKGKDARSKLVRLRQKVNGNDNHNVQVIGHNILKKTDRNGKISLVTNKNRMPSTMNTKIQQQLGLLTAPRASRPIKKMAKRPTKEFQPPVLKKTIRNDYSMPMMPQFGYDHHPDIYRYYPSYQVDMPRPHMDLTISRGLVSDRSSGDWSTFSSKMRSIEDEPMVVETMTRPGMGRMSSDIHSRLDSKPSSSVPKSNVMAVVPMGHRIVVSNLQTSVTQDDIRELFEDIGQLFVARLVRPGTAEVIYKNLKDAQKAVDTYHNRQLDGQPMKCLLVNNRPGNNPTAPAIKTTEGVRKGASSNKLVPDISTIHKVLFQRN</sequence>
<dbReference type="Proteomes" id="UP000695000">
    <property type="component" value="Unplaced"/>
</dbReference>
<evidence type="ECO:0000256" key="1">
    <source>
        <dbReference type="ARBA" id="ARBA00022884"/>
    </source>
</evidence>
<proteinExistence type="predicted"/>
<dbReference type="InterPro" id="IPR035979">
    <property type="entry name" value="RBD_domain_sf"/>
</dbReference>
<dbReference type="Pfam" id="PF00076">
    <property type="entry name" value="RRM_1"/>
    <property type="match status" value="1"/>
</dbReference>
<gene>
    <name evidence="6" type="primary">LOC108563984</name>
</gene>
<evidence type="ECO:0000256" key="2">
    <source>
        <dbReference type="PROSITE-ProRule" id="PRU00176"/>
    </source>
</evidence>
<dbReference type="RefSeq" id="XP_017778334.1">
    <property type="nucleotide sequence ID" value="XM_017922845.1"/>
</dbReference>
<evidence type="ECO:0000259" key="4">
    <source>
        <dbReference type="PROSITE" id="PS50102"/>
    </source>
</evidence>
<dbReference type="PROSITE" id="PS50102">
    <property type="entry name" value="RRM"/>
    <property type="match status" value="1"/>
</dbReference>
<dbReference type="InterPro" id="IPR000504">
    <property type="entry name" value="RRM_dom"/>
</dbReference>
<dbReference type="CDD" id="cd12681">
    <property type="entry name" value="RRM_SKAR"/>
    <property type="match status" value="1"/>
</dbReference>
<dbReference type="InterPro" id="IPR012677">
    <property type="entry name" value="Nucleotide-bd_a/b_plait_sf"/>
</dbReference>
<feature type="region of interest" description="Disordered" evidence="3">
    <location>
        <begin position="1"/>
        <end position="24"/>
    </location>
</feature>
<dbReference type="PANTHER" id="PTHR19965">
    <property type="entry name" value="RNA AND EXPORT FACTOR BINDING PROTEIN"/>
    <property type="match status" value="1"/>
</dbReference>
<dbReference type="InterPro" id="IPR051229">
    <property type="entry name" value="ALYREF_mRNA_export"/>
</dbReference>
<dbReference type="PANTHER" id="PTHR19965:SF94">
    <property type="entry name" value="FI13061P-RELATED"/>
    <property type="match status" value="1"/>
</dbReference>
<reference evidence="6" key="1">
    <citation type="submission" date="2025-08" db="UniProtKB">
        <authorList>
            <consortium name="RefSeq"/>
        </authorList>
    </citation>
    <scope>IDENTIFICATION</scope>
    <source>
        <tissue evidence="6">Whole Larva</tissue>
    </source>
</reference>
<protein>
    <submittedName>
        <fullName evidence="6">Polymerase delta-interacting protein 3-like</fullName>
    </submittedName>
</protein>
<organism evidence="5 6">
    <name type="scientific">Nicrophorus vespilloides</name>
    <name type="common">Boreal carrion beetle</name>
    <dbReference type="NCBI Taxonomy" id="110193"/>
    <lineage>
        <taxon>Eukaryota</taxon>
        <taxon>Metazoa</taxon>
        <taxon>Ecdysozoa</taxon>
        <taxon>Arthropoda</taxon>
        <taxon>Hexapoda</taxon>
        <taxon>Insecta</taxon>
        <taxon>Pterygota</taxon>
        <taxon>Neoptera</taxon>
        <taxon>Endopterygota</taxon>
        <taxon>Coleoptera</taxon>
        <taxon>Polyphaga</taxon>
        <taxon>Staphyliniformia</taxon>
        <taxon>Silphidae</taxon>
        <taxon>Nicrophorinae</taxon>
        <taxon>Nicrophorus</taxon>
    </lineage>
</organism>
<evidence type="ECO:0000256" key="3">
    <source>
        <dbReference type="SAM" id="MobiDB-lite"/>
    </source>
</evidence>
<accession>A0ABM1MUT4</accession>